<comment type="caution">
    <text evidence="7">The sequence shown here is derived from an EMBL/GenBank/DDBJ whole genome shotgun (WGS) entry which is preliminary data.</text>
</comment>
<dbReference type="InterPro" id="IPR025875">
    <property type="entry name" value="Leu-rich_rpt_4"/>
</dbReference>
<dbReference type="InterPro" id="IPR050576">
    <property type="entry name" value="Cilia_flagella_integrity"/>
</dbReference>
<evidence type="ECO:0000256" key="1">
    <source>
        <dbReference type="ARBA" id="ARBA00004138"/>
    </source>
</evidence>
<keyword evidence="4" id="KW-0969">Cilium</keyword>
<feature type="compositionally biased region" description="Basic and acidic residues" evidence="6">
    <location>
        <begin position="234"/>
        <end position="254"/>
    </location>
</feature>
<evidence type="ECO:0000256" key="3">
    <source>
        <dbReference type="ARBA" id="ARBA00022737"/>
    </source>
</evidence>
<gene>
    <name evidence="7" type="ORF">PCOR1329_LOCUS80230</name>
</gene>
<protein>
    <recommendedName>
        <fullName evidence="9">Dynein assembly factor 1, axonemal homolog</fullName>
    </recommendedName>
</protein>
<dbReference type="InterPro" id="IPR032675">
    <property type="entry name" value="LRR_dom_sf"/>
</dbReference>
<dbReference type="InterPro" id="IPR001611">
    <property type="entry name" value="Leu-rich_rpt"/>
</dbReference>
<dbReference type="Pfam" id="PF12799">
    <property type="entry name" value="LRR_4"/>
    <property type="match status" value="1"/>
</dbReference>
<name>A0ABN9XZ82_9DINO</name>
<reference evidence="7" key="1">
    <citation type="submission" date="2023-10" db="EMBL/GenBank/DDBJ databases">
        <authorList>
            <person name="Chen Y."/>
            <person name="Shah S."/>
            <person name="Dougan E. K."/>
            <person name="Thang M."/>
            <person name="Chan C."/>
        </authorList>
    </citation>
    <scope>NUCLEOTIDE SEQUENCE [LARGE SCALE GENOMIC DNA]</scope>
</reference>
<evidence type="ECO:0000313" key="8">
    <source>
        <dbReference type="Proteomes" id="UP001189429"/>
    </source>
</evidence>
<organism evidence="7 8">
    <name type="scientific">Prorocentrum cordatum</name>
    <dbReference type="NCBI Taxonomy" id="2364126"/>
    <lineage>
        <taxon>Eukaryota</taxon>
        <taxon>Sar</taxon>
        <taxon>Alveolata</taxon>
        <taxon>Dinophyceae</taxon>
        <taxon>Prorocentrales</taxon>
        <taxon>Prorocentraceae</taxon>
        <taxon>Prorocentrum</taxon>
    </lineage>
</organism>
<keyword evidence="2" id="KW-0433">Leucine-rich repeat</keyword>
<feature type="non-terminal residue" evidence="7">
    <location>
        <position position="1"/>
    </location>
</feature>
<feature type="compositionally biased region" description="Basic and acidic residues" evidence="6">
    <location>
        <begin position="205"/>
        <end position="226"/>
    </location>
</feature>
<evidence type="ECO:0000256" key="6">
    <source>
        <dbReference type="SAM" id="MobiDB-lite"/>
    </source>
</evidence>
<comment type="subcellular location">
    <subcellularLocation>
        <location evidence="1">Cell projection</location>
        <location evidence="1">Cilium</location>
    </subcellularLocation>
</comment>
<dbReference type="PANTHER" id="PTHR45973">
    <property type="entry name" value="PROTEIN PHOSPHATASE 1 REGULATORY SUBUNIT SDS22-RELATED"/>
    <property type="match status" value="1"/>
</dbReference>
<keyword evidence="8" id="KW-1185">Reference proteome</keyword>
<evidence type="ECO:0000256" key="2">
    <source>
        <dbReference type="ARBA" id="ARBA00022614"/>
    </source>
</evidence>
<evidence type="ECO:0000256" key="4">
    <source>
        <dbReference type="ARBA" id="ARBA00023069"/>
    </source>
</evidence>
<feature type="non-terminal residue" evidence="7">
    <location>
        <position position="270"/>
    </location>
</feature>
<dbReference type="EMBL" id="CAUYUJ010021350">
    <property type="protein sequence ID" value="CAK0904096.1"/>
    <property type="molecule type" value="Genomic_DNA"/>
</dbReference>
<keyword evidence="5" id="KW-0966">Cell projection</keyword>
<dbReference type="SUPFAM" id="SSF52075">
    <property type="entry name" value="Outer arm dynein light chain 1"/>
    <property type="match status" value="1"/>
</dbReference>
<dbReference type="Gene3D" id="3.80.10.10">
    <property type="entry name" value="Ribonuclease Inhibitor"/>
    <property type="match status" value="2"/>
</dbReference>
<dbReference type="Proteomes" id="UP001189429">
    <property type="component" value="Unassembled WGS sequence"/>
</dbReference>
<evidence type="ECO:0000313" key="7">
    <source>
        <dbReference type="EMBL" id="CAK0904096.1"/>
    </source>
</evidence>
<evidence type="ECO:0000256" key="5">
    <source>
        <dbReference type="ARBA" id="ARBA00023273"/>
    </source>
</evidence>
<evidence type="ECO:0008006" key="9">
    <source>
        <dbReference type="Google" id="ProtNLM"/>
    </source>
</evidence>
<feature type="region of interest" description="Disordered" evidence="6">
    <location>
        <begin position="205"/>
        <end position="270"/>
    </location>
</feature>
<dbReference type="PROSITE" id="PS51450">
    <property type="entry name" value="LRR"/>
    <property type="match status" value="2"/>
</dbReference>
<accession>A0ABN9XZ82</accession>
<dbReference type="PANTHER" id="PTHR45973:SF9">
    <property type="entry name" value="LEUCINE-RICH REPEAT-CONTAINING PROTEIN 46"/>
    <property type="match status" value="1"/>
</dbReference>
<keyword evidence="3" id="KW-0677">Repeat</keyword>
<proteinExistence type="predicted"/>
<sequence>RRLYYRTLELNDKLYIQYKGWKTLGNLEGWTGLRALYAECNAFDTMQGLTMCRGLRSLFLQENCIRRIAGLENCPDLYNINLSSNFIERIEGLSQCKNLNTLVIAKNKIGFNGVDDVVELLDCPSLSTVDIQDNKLWDPDVLPEVFSRMGDLRVLYLKGNPCSKAIPNYRKSTTVYCKDLRYLDDRPVFPDDRRAAEAFNRGGLEEERAERRRIRQEASDKHDRSMRAFSDMVENARREKRERDAMRAEDKFTDETDPVESTERRMRRQV</sequence>